<evidence type="ECO:0008006" key="3">
    <source>
        <dbReference type="Google" id="ProtNLM"/>
    </source>
</evidence>
<accession>A0A853CVY7</accession>
<dbReference type="InterPro" id="IPR018775">
    <property type="entry name" value="RlaP"/>
</dbReference>
<proteinExistence type="predicted"/>
<dbReference type="Proteomes" id="UP000578352">
    <property type="component" value="Unassembled WGS sequence"/>
</dbReference>
<dbReference type="PANTHER" id="PTHR34817">
    <property type="entry name" value="NUCLEOTIDYLTRANSFERASE"/>
    <property type="match status" value="1"/>
</dbReference>
<dbReference type="RefSeq" id="WP_179605463.1">
    <property type="nucleotide sequence ID" value="NZ_BAABEH010000001.1"/>
</dbReference>
<comment type="caution">
    <text evidence="1">The sequence shown here is derived from an EMBL/GenBank/DDBJ whole genome shotgun (WGS) entry which is preliminary data.</text>
</comment>
<protein>
    <recommendedName>
        <fullName evidence="3">Nucleotidyltransferase domain-containing protein</fullName>
    </recommendedName>
</protein>
<evidence type="ECO:0000313" key="2">
    <source>
        <dbReference type="Proteomes" id="UP000578352"/>
    </source>
</evidence>
<dbReference type="PANTHER" id="PTHR34817:SF2">
    <property type="entry name" value="NUCLEOTIDYLTRANSFERASE"/>
    <property type="match status" value="1"/>
</dbReference>
<name>A0A853CVY7_9MICO</name>
<dbReference type="EMBL" id="JACCFL010000001">
    <property type="protein sequence ID" value="NYJ23551.1"/>
    <property type="molecule type" value="Genomic_DNA"/>
</dbReference>
<evidence type="ECO:0000313" key="1">
    <source>
        <dbReference type="EMBL" id="NYJ23551.1"/>
    </source>
</evidence>
<organism evidence="1 2">
    <name type="scientific">Leifsonia shinshuensis</name>
    <dbReference type="NCBI Taxonomy" id="150026"/>
    <lineage>
        <taxon>Bacteria</taxon>
        <taxon>Bacillati</taxon>
        <taxon>Actinomycetota</taxon>
        <taxon>Actinomycetes</taxon>
        <taxon>Micrococcales</taxon>
        <taxon>Microbacteriaceae</taxon>
        <taxon>Leifsonia</taxon>
    </lineage>
</organism>
<dbReference type="Pfam" id="PF10127">
    <property type="entry name" value="RlaP"/>
    <property type="match status" value="1"/>
</dbReference>
<reference evidence="1 2" key="1">
    <citation type="submission" date="2020-07" db="EMBL/GenBank/DDBJ databases">
        <title>Sequencing the genomes of 1000 actinobacteria strains.</title>
        <authorList>
            <person name="Klenk H.-P."/>
        </authorList>
    </citation>
    <scope>NUCLEOTIDE SEQUENCE [LARGE SCALE GENOMIC DNA]</scope>
    <source>
        <strain evidence="1 2">DSM 15165</strain>
    </source>
</reference>
<gene>
    <name evidence="1" type="ORF">HNR13_001838</name>
</gene>
<dbReference type="AlphaFoldDB" id="A0A853CVY7"/>
<sequence length="262" mass="28501">MRAIPDSLDPAVVADIDRRLEDVAAVHGVTVTLAIESGSRAWGFPSPDSDYDARFLFLRPVEDYLRLTPLRDVVETPLDAVFDVNGWDVRKALGLLVRGNATVVEWLRSPIVYGGDPAFRDGMLELAGRILDRERVIDHYLHIGLRHAADPGGKLKRFFYALRPAATLRWLRVHPDRAVAPMDLPTLLAESEPEADVAVAAAELIAVKAVTRELGGGEPPAVLRRFVQDELAAAAERGAAGRSDLAAAAAEADAYFRALVLP</sequence>